<reference evidence="2 3" key="1">
    <citation type="submission" date="2017-05" db="EMBL/GenBank/DDBJ databases">
        <authorList>
            <person name="Song R."/>
            <person name="Chenine A.L."/>
            <person name="Ruprecht R.M."/>
        </authorList>
    </citation>
    <scope>NUCLEOTIDE SEQUENCE [LARGE SCALE GENOMIC DNA]</scope>
    <source>
        <strain evidence="2 3">DSM 26136</strain>
    </source>
</reference>
<gene>
    <name evidence="2" type="ORF">CCO03_15965</name>
</gene>
<dbReference type="InterPro" id="IPR048469">
    <property type="entry name" value="YchJ-like_M"/>
</dbReference>
<protein>
    <recommendedName>
        <fullName evidence="1">YchJ-like middle NTF2-like domain-containing protein</fullName>
    </recommendedName>
</protein>
<dbReference type="Proteomes" id="UP000196138">
    <property type="component" value="Chromosome"/>
</dbReference>
<evidence type="ECO:0000313" key="3">
    <source>
        <dbReference type="Proteomes" id="UP000196138"/>
    </source>
</evidence>
<feature type="domain" description="YchJ-like middle NTF2-like" evidence="1">
    <location>
        <begin position="28"/>
        <end position="123"/>
    </location>
</feature>
<organism evidence="2 3">
    <name type="scientific">Comamonas serinivorans</name>
    <dbReference type="NCBI Taxonomy" id="1082851"/>
    <lineage>
        <taxon>Bacteria</taxon>
        <taxon>Pseudomonadati</taxon>
        <taxon>Pseudomonadota</taxon>
        <taxon>Betaproteobacteria</taxon>
        <taxon>Burkholderiales</taxon>
        <taxon>Comamonadaceae</taxon>
        <taxon>Comamonas</taxon>
    </lineage>
</organism>
<proteinExistence type="predicted"/>
<dbReference type="OrthoDB" id="21421at2"/>
<dbReference type="SUPFAM" id="SSF54427">
    <property type="entry name" value="NTF2-like"/>
    <property type="match status" value="1"/>
</dbReference>
<dbReference type="Gene3D" id="3.10.450.50">
    <property type="match status" value="1"/>
</dbReference>
<accession>A0A1Y0EU03</accession>
<dbReference type="InterPro" id="IPR032710">
    <property type="entry name" value="NTF2-like_dom_sf"/>
</dbReference>
<evidence type="ECO:0000259" key="1">
    <source>
        <dbReference type="Pfam" id="PF17775"/>
    </source>
</evidence>
<dbReference type="AlphaFoldDB" id="A0A1Y0EU03"/>
<dbReference type="KEGG" id="cser:CCO03_15965"/>
<dbReference type="EMBL" id="CP021455">
    <property type="protein sequence ID" value="ARU06921.1"/>
    <property type="molecule type" value="Genomic_DNA"/>
</dbReference>
<keyword evidence="3" id="KW-1185">Reference proteome</keyword>
<name>A0A1Y0EU03_9BURK</name>
<evidence type="ECO:0000313" key="2">
    <source>
        <dbReference type="EMBL" id="ARU06921.1"/>
    </source>
</evidence>
<sequence>MSASRKPLAYGACCGRFVDHLDSAPAPDAEALMRSRYTAFVAGRAPYLLATWYPGTRPGSLELDAGIKWLGLNVKRTVPALDGDADRAEVEFVARYRHAGRGVRLHERSRFVRESGRWFYVDGDDLTVDGESD</sequence>
<dbReference type="Pfam" id="PF17775">
    <property type="entry name" value="YchJ_M-like"/>
    <property type="match status" value="1"/>
</dbReference>